<evidence type="ECO:0000259" key="1">
    <source>
        <dbReference type="PROSITE" id="PS51112"/>
    </source>
</evidence>
<reference evidence="2" key="1">
    <citation type="submission" date="2020-09" db="EMBL/GenBank/DDBJ databases">
        <title>Pelobacter alkaliphilus sp. nov., a novel anaerobic arsenate-reducing bacterium from terrestrial mud volcano.</title>
        <authorList>
            <person name="Khomyakova M.A."/>
            <person name="Merkel A.Y."/>
            <person name="Slobodkin A.I."/>
        </authorList>
    </citation>
    <scope>NUCLEOTIDE SEQUENCE</scope>
    <source>
        <strain evidence="2">M08fum</strain>
    </source>
</reference>
<dbReference type="InterPro" id="IPR027623">
    <property type="entry name" value="AmmeMemoSam_A"/>
</dbReference>
<accession>A0A8J6UQK1</accession>
<dbReference type="InterPro" id="IPR002733">
    <property type="entry name" value="AMMECR1_domain"/>
</dbReference>
<dbReference type="Pfam" id="PF01871">
    <property type="entry name" value="AMMECR1"/>
    <property type="match status" value="1"/>
</dbReference>
<dbReference type="PANTHER" id="PTHR13016:SF0">
    <property type="entry name" value="AMME SYNDROME CANDIDATE GENE 1 PROTEIN"/>
    <property type="match status" value="1"/>
</dbReference>
<gene>
    <name evidence="2" type="primary">amrA</name>
    <name evidence="2" type="ORF">ICT70_00140</name>
</gene>
<protein>
    <submittedName>
        <fullName evidence="2">AmmeMemoRadiSam system protein A</fullName>
    </submittedName>
</protein>
<dbReference type="NCBIfam" id="TIGR04335">
    <property type="entry name" value="AmmeMemoSam_A"/>
    <property type="match status" value="1"/>
</dbReference>
<dbReference type="InterPro" id="IPR023473">
    <property type="entry name" value="AMMECR1"/>
</dbReference>
<dbReference type="PANTHER" id="PTHR13016">
    <property type="entry name" value="AMMECR1 HOMOLOG"/>
    <property type="match status" value="1"/>
</dbReference>
<dbReference type="InterPro" id="IPR027485">
    <property type="entry name" value="AMMECR1_N"/>
</dbReference>
<dbReference type="NCBIfam" id="TIGR00296">
    <property type="entry name" value="TIGR00296 family protein"/>
    <property type="match status" value="1"/>
</dbReference>
<proteinExistence type="predicted"/>
<sequence>MITDTAAQVLLNIARTAIAHEINQQSFNPPPREEQSLNERAGCFVTLKMNGQLRGCIGNFQSRRPLFQEVALMAAAAATQDPRFSPLTKPELDQIHLEITILSPLEKISGPDDITIGEHGIYLEHGINRGVLLPQVATEHQWDALTFLRQTCNKAGLSADMWQAPDAEIYRFSGEIIAEKNNLD</sequence>
<evidence type="ECO:0000313" key="3">
    <source>
        <dbReference type="Proteomes" id="UP000632828"/>
    </source>
</evidence>
<comment type="caution">
    <text evidence="2">The sequence shown here is derived from an EMBL/GenBank/DDBJ whole genome shotgun (WGS) entry which is preliminary data.</text>
</comment>
<dbReference type="Proteomes" id="UP000632828">
    <property type="component" value="Unassembled WGS sequence"/>
</dbReference>
<dbReference type="InterPro" id="IPR036071">
    <property type="entry name" value="AMMECR1_dom_sf"/>
</dbReference>
<dbReference type="PROSITE" id="PS51112">
    <property type="entry name" value="AMMECR1"/>
    <property type="match status" value="1"/>
</dbReference>
<dbReference type="EMBL" id="JACWUN010000001">
    <property type="protein sequence ID" value="MBD1399076.1"/>
    <property type="molecule type" value="Genomic_DNA"/>
</dbReference>
<feature type="domain" description="AMMECR1" evidence="1">
    <location>
        <begin position="1"/>
        <end position="184"/>
    </location>
</feature>
<dbReference type="AlphaFoldDB" id="A0A8J6UQK1"/>
<dbReference type="SUPFAM" id="SSF143447">
    <property type="entry name" value="AMMECR1-like"/>
    <property type="match status" value="1"/>
</dbReference>
<dbReference type="Gene3D" id="3.30.700.20">
    <property type="entry name" value="Hypothetical protein ph0010, domain 1"/>
    <property type="match status" value="1"/>
</dbReference>
<organism evidence="2 3">
    <name type="scientific">Pelovirga terrestris</name>
    <dbReference type="NCBI Taxonomy" id="2771352"/>
    <lineage>
        <taxon>Bacteria</taxon>
        <taxon>Pseudomonadati</taxon>
        <taxon>Thermodesulfobacteriota</taxon>
        <taxon>Desulfuromonadia</taxon>
        <taxon>Geobacterales</taxon>
        <taxon>Geobacteraceae</taxon>
        <taxon>Pelovirga</taxon>
    </lineage>
</organism>
<dbReference type="Gene3D" id="3.30.1490.150">
    <property type="entry name" value="Hypothetical protein ph0010, domain 2"/>
    <property type="match status" value="1"/>
</dbReference>
<evidence type="ECO:0000313" key="2">
    <source>
        <dbReference type="EMBL" id="MBD1399076.1"/>
    </source>
</evidence>
<keyword evidence="3" id="KW-1185">Reference proteome</keyword>
<name>A0A8J6UQK1_9BACT</name>
<dbReference type="RefSeq" id="WP_191153356.1">
    <property type="nucleotide sequence ID" value="NZ_JACWUN010000001.1"/>
</dbReference>